<dbReference type="Proteomes" id="UP000825729">
    <property type="component" value="Unassembled WGS sequence"/>
</dbReference>
<dbReference type="Pfam" id="PF07498">
    <property type="entry name" value="Rho_N"/>
    <property type="match status" value="1"/>
</dbReference>
<name>A0AAV7EJJ2_ARIFI</name>
<evidence type="ECO:0000313" key="3">
    <source>
        <dbReference type="EMBL" id="KAG9447857.1"/>
    </source>
</evidence>
<evidence type="ECO:0000256" key="1">
    <source>
        <dbReference type="SAM" id="MobiDB-lite"/>
    </source>
</evidence>
<feature type="region of interest" description="Disordered" evidence="1">
    <location>
        <begin position="47"/>
        <end position="93"/>
    </location>
</feature>
<sequence>MHALVFPNCGLRLPTSSSFGHSLRKLFCGNTEIADGTLLFASRRDPVQSPALSIRSEGNRRGRPPRKKISPEQTAKEDAEQKGRELESSDSSNQEEIIALFRRIQSSISKEGSVSNLKKSNTLKKHPVKSDQEGQNQHPTRKQISGRNLSKEGESSSLPRRRGSPKRVPVTEDSPPKGDYKLSRPTSNFVKRSPIPSQSVPPTERVGELEEEPTPSEEVELQRVDKLKLPELKELAKSKGIKGYSKLKKAELVALLTRLLRP</sequence>
<feature type="compositionally biased region" description="Polar residues" evidence="1">
    <location>
        <begin position="184"/>
        <end position="201"/>
    </location>
</feature>
<proteinExistence type="predicted"/>
<feature type="region of interest" description="Disordered" evidence="1">
    <location>
        <begin position="109"/>
        <end position="221"/>
    </location>
</feature>
<dbReference type="Gene3D" id="1.10.720.10">
    <property type="match status" value="1"/>
</dbReference>
<keyword evidence="4" id="KW-1185">Reference proteome</keyword>
<feature type="compositionally biased region" description="Polar residues" evidence="1">
    <location>
        <begin position="109"/>
        <end position="120"/>
    </location>
</feature>
<dbReference type="AlphaFoldDB" id="A0AAV7EJJ2"/>
<evidence type="ECO:0000259" key="2">
    <source>
        <dbReference type="Pfam" id="PF07498"/>
    </source>
</evidence>
<feature type="compositionally biased region" description="Acidic residues" evidence="1">
    <location>
        <begin position="209"/>
        <end position="219"/>
    </location>
</feature>
<dbReference type="GO" id="GO:0006353">
    <property type="term" value="P:DNA-templated transcription termination"/>
    <property type="evidence" value="ECO:0007669"/>
    <property type="project" value="InterPro"/>
</dbReference>
<protein>
    <recommendedName>
        <fullName evidence="2">Rho termination factor-like N-terminal domain-containing protein</fullName>
    </recommendedName>
</protein>
<dbReference type="PANTHER" id="PTHR34449:SF2">
    <property type="entry name" value="RHO TERMINATION FACTOR"/>
    <property type="match status" value="1"/>
</dbReference>
<dbReference type="EMBL" id="JAINDJ010000005">
    <property type="protein sequence ID" value="KAG9447857.1"/>
    <property type="molecule type" value="Genomic_DNA"/>
</dbReference>
<evidence type="ECO:0000313" key="4">
    <source>
        <dbReference type="Proteomes" id="UP000825729"/>
    </source>
</evidence>
<gene>
    <name evidence="3" type="ORF">H6P81_013985</name>
</gene>
<feature type="compositionally biased region" description="Basic and acidic residues" evidence="1">
    <location>
        <begin position="74"/>
        <end position="87"/>
    </location>
</feature>
<comment type="caution">
    <text evidence="3">The sequence shown here is derived from an EMBL/GenBank/DDBJ whole genome shotgun (WGS) entry which is preliminary data.</text>
</comment>
<feature type="domain" description="Rho termination factor-like N-terminal" evidence="2">
    <location>
        <begin position="227"/>
        <end position="254"/>
    </location>
</feature>
<accession>A0AAV7EJJ2</accession>
<reference evidence="3 4" key="1">
    <citation type="submission" date="2021-07" db="EMBL/GenBank/DDBJ databases">
        <title>The Aristolochia fimbriata genome: insights into angiosperm evolution, floral development and chemical biosynthesis.</title>
        <authorList>
            <person name="Jiao Y."/>
        </authorList>
    </citation>
    <scope>NUCLEOTIDE SEQUENCE [LARGE SCALE GENOMIC DNA]</scope>
    <source>
        <strain evidence="3">IBCAS-2021</strain>
        <tissue evidence="3">Leaf</tissue>
    </source>
</reference>
<dbReference type="PANTHER" id="PTHR34449">
    <property type="entry name" value="RHO TERMINATION FACTOR"/>
    <property type="match status" value="1"/>
</dbReference>
<dbReference type="InterPro" id="IPR011112">
    <property type="entry name" value="Rho-like_N"/>
</dbReference>
<feature type="compositionally biased region" description="Polar residues" evidence="1">
    <location>
        <begin position="133"/>
        <end position="148"/>
    </location>
</feature>
<organism evidence="3 4">
    <name type="scientific">Aristolochia fimbriata</name>
    <name type="common">White veined hardy Dutchman's pipe vine</name>
    <dbReference type="NCBI Taxonomy" id="158543"/>
    <lineage>
        <taxon>Eukaryota</taxon>
        <taxon>Viridiplantae</taxon>
        <taxon>Streptophyta</taxon>
        <taxon>Embryophyta</taxon>
        <taxon>Tracheophyta</taxon>
        <taxon>Spermatophyta</taxon>
        <taxon>Magnoliopsida</taxon>
        <taxon>Magnoliidae</taxon>
        <taxon>Piperales</taxon>
        <taxon>Aristolochiaceae</taxon>
        <taxon>Aristolochia</taxon>
    </lineage>
</organism>